<keyword evidence="2" id="KW-0808">Transferase</keyword>
<reference evidence="3" key="1">
    <citation type="journal article" date="2019" name="Curr. Biol.">
        <title>Genome Sequence of Striga asiatica Provides Insight into the Evolution of Plant Parasitism.</title>
        <authorList>
            <person name="Yoshida S."/>
            <person name="Kim S."/>
            <person name="Wafula E.K."/>
            <person name="Tanskanen J."/>
            <person name="Kim Y.M."/>
            <person name="Honaas L."/>
            <person name="Yang Z."/>
            <person name="Spallek T."/>
            <person name="Conn C.E."/>
            <person name="Ichihashi Y."/>
            <person name="Cheong K."/>
            <person name="Cui S."/>
            <person name="Der J.P."/>
            <person name="Gundlach H."/>
            <person name="Jiao Y."/>
            <person name="Hori C."/>
            <person name="Ishida J.K."/>
            <person name="Kasahara H."/>
            <person name="Kiba T."/>
            <person name="Kim M.S."/>
            <person name="Koo N."/>
            <person name="Laohavisit A."/>
            <person name="Lee Y.H."/>
            <person name="Lumba S."/>
            <person name="McCourt P."/>
            <person name="Mortimer J.C."/>
            <person name="Mutuku J.M."/>
            <person name="Nomura T."/>
            <person name="Sasaki-Sekimoto Y."/>
            <person name="Seto Y."/>
            <person name="Wang Y."/>
            <person name="Wakatake T."/>
            <person name="Sakakibara H."/>
            <person name="Demura T."/>
            <person name="Yamaguchi S."/>
            <person name="Yoneyama K."/>
            <person name="Manabe R.I."/>
            <person name="Nelson D.C."/>
            <person name="Schulman A.H."/>
            <person name="Timko M.P."/>
            <person name="dePamphilis C.W."/>
            <person name="Choi D."/>
            <person name="Shirasu K."/>
        </authorList>
    </citation>
    <scope>NUCLEOTIDE SEQUENCE [LARGE SCALE GENOMIC DNA]</scope>
    <source>
        <strain evidence="3">cv. UVA1</strain>
    </source>
</reference>
<feature type="region of interest" description="Disordered" evidence="1">
    <location>
        <begin position="1"/>
        <end position="26"/>
    </location>
</feature>
<dbReference type="GO" id="GO:0016746">
    <property type="term" value="F:acyltransferase activity"/>
    <property type="evidence" value="ECO:0007669"/>
    <property type="project" value="UniProtKB-KW"/>
</dbReference>
<dbReference type="EMBL" id="BKCP01004683">
    <property type="protein sequence ID" value="GER33157.1"/>
    <property type="molecule type" value="Genomic_DNA"/>
</dbReference>
<name>A0A5A7PLF0_STRAF</name>
<evidence type="ECO:0000256" key="1">
    <source>
        <dbReference type="SAM" id="MobiDB-lite"/>
    </source>
</evidence>
<feature type="compositionally biased region" description="Acidic residues" evidence="1">
    <location>
        <begin position="14"/>
        <end position="23"/>
    </location>
</feature>
<keyword evidence="3" id="KW-1185">Reference proteome</keyword>
<evidence type="ECO:0000313" key="2">
    <source>
        <dbReference type="EMBL" id="GER33157.1"/>
    </source>
</evidence>
<feature type="non-terminal residue" evidence="2">
    <location>
        <position position="198"/>
    </location>
</feature>
<sequence length="198" mass="19885">MGSGYDIGLAGDGDSGDGGEDDDVGHGVVVAGEVDSGAGEGGFGGVVAVVGVLAKEATGDEGFVATADEDSLGGEAEKEGVEDADTNGVEHGNAAAAEGGVEEDVSEGDGFVADVVGVAVFLLAGDDDDVLGDGGKEMSWMRCLSPGNVLDALRLPPCICGVDFGYTQVRTFTDSLVRHDTARLEHEMGIGLGPLYLF</sequence>
<feature type="region of interest" description="Disordered" evidence="1">
    <location>
        <begin position="65"/>
        <end position="87"/>
    </location>
</feature>
<keyword evidence="2" id="KW-0012">Acyltransferase</keyword>
<dbReference type="Proteomes" id="UP000325081">
    <property type="component" value="Unassembled WGS sequence"/>
</dbReference>
<organism evidence="2 3">
    <name type="scientific">Striga asiatica</name>
    <name type="common">Asiatic witchweed</name>
    <name type="synonym">Buchnera asiatica</name>
    <dbReference type="NCBI Taxonomy" id="4170"/>
    <lineage>
        <taxon>Eukaryota</taxon>
        <taxon>Viridiplantae</taxon>
        <taxon>Streptophyta</taxon>
        <taxon>Embryophyta</taxon>
        <taxon>Tracheophyta</taxon>
        <taxon>Spermatophyta</taxon>
        <taxon>Magnoliopsida</taxon>
        <taxon>eudicotyledons</taxon>
        <taxon>Gunneridae</taxon>
        <taxon>Pentapetalae</taxon>
        <taxon>asterids</taxon>
        <taxon>lamiids</taxon>
        <taxon>Lamiales</taxon>
        <taxon>Orobanchaceae</taxon>
        <taxon>Buchnereae</taxon>
        <taxon>Striga</taxon>
    </lineage>
</organism>
<protein>
    <submittedName>
        <fullName evidence="2">Acyl-CoA N-acyltransferase</fullName>
    </submittedName>
</protein>
<feature type="compositionally biased region" description="Gly residues" evidence="1">
    <location>
        <begin position="1"/>
        <end position="13"/>
    </location>
</feature>
<evidence type="ECO:0000313" key="3">
    <source>
        <dbReference type="Proteomes" id="UP000325081"/>
    </source>
</evidence>
<comment type="caution">
    <text evidence="2">The sequence shown here is derived from an EMBL/GenBank/DDBJ whole genome shotgun (WGS) entry which is preliminary data.</text>
</comment>
<accession>A0A5A7PLF0</accession>
<dbReference type="AlphaFoldDB" id="A0A5A7PLF0"/>
<gene>
    <name evidence="2" type="ORF">STAS_09285</name>
</gene>
<proteinExistence type="predicted"/>